<protein>
    <submittedName>
        <fullName evidence="2">Uncharacterized protein</fullName>
    </submittedName>
</protein>
<gene>
    <name evidence="2" type="ORF">EK21DRAFT_73914</name>
</gene>
<comment type="caution">
    <text evidence="2">The sequence shown here is derived from an EMBL/GenBank/DDBJ whole genome shotgun (WGS) entry which is preliminary data.</text>
</comment>
<sequence length="104" mass="11537">LPPKNSTNLQSHIQVYAIPYGVLGVLSHALTFYVILCHLLGRRPLLPCQNLQKTTWNIVLVTLSSLGSVILSAVTLARTRGSQPLMMSDVRGQSRHEGSRRLLY</sequence>
<evidence type="ECO:0000313" key="2">
    <source>
        <dbReference type="EMBL" id="KAF2026571.1"/>
    </source>
</evidence>
<dbReference type="Proteomes" id="UP000799777">
    <property type="component" value="Unassembled WGS sequence"/>
</dbReference>
<dbReference type="OrthoDB" id="2396694at2759"/>
<proteinExistence type="predicted"/>
<evidence type="ECO:0000256" key="1">
    <source>
        <dbReference type="SAM" id="Phobius"/>
    </source>
</evidence>
<keyword evidence="1" id="KW-0812">Transmembrane</keyword>
<evidence type="ECO:0000313" key="3">
    <source>
        <dbReference type="Proteomes" id="UP000799777"/>
    </source>
</evidence>
<organism evidence="2 3">
    <name type="scientific">Setomelanomma holmii</name>
    <dbReference type="NCBI Taxonomy" id="210430"/>
    <lineage>
        <taxon>Eukaryota</taxon>
        <taxon>Fungi</taxon>
        <taxon>Dikarya</taxon>
        <taxon>Ascomycota</taxon>
        <taxon>Pezizomycotina</taxon>
        <taxon>Dothideomycetes</taxon>
        <taxon>Pleosporomycetidae</taxon>
        <taxon>Pleosporales</taxon>
        <taxon>Pleosporineae</taxon>
        <taxon>Phaeosphaeriaceae</taxon>
        <taxon>Setomelanomma</taxon>
    </lineage>
</organism>
<dbReference type="AlphaFoldDB" id="A0A9P4H4L2"/>
<dbReference type="EMBL" id="ML978241">
    <property type="protein sequence ID" value="KAF2026571.1"/>
    <property type="molecule type" value="Genomic_DNA"/>
</dbReference>
<name>A0A9P4H4L2_9PLEO</name>
<reference evidence="2" key="1">
    <citation type="journal article" date="2020" name="Stud. Mycol.">
        <title>101 Dothideomycetes genomes: a test case for predicting lifestyles and emergence of pathogens.</title>
        <authorList>
            <person name="Haridas S."/>
            <person name="Albert R."/>
            <person name="Binder M."/>
            <person name="Bloem J."/>
            <person name="Labutti K."/>
            <person name="Salamov A."/>
            <person name="Andreopoulos B."/>
            <person name="Baker S."/>
            <person name="Barry K."/>
            <person name="Bills G."/>
            <person name="Bluhm B."/>
            <person name="Cannon C."/>
            <person name="Castanera R."/>
            <person name="Culley D."/>
            <person name="Daum C."/>
            <person name="Ezra D."/>
            <person name="Gonzalez J."/>
            <person name="Henrissat B."/>
            <person name="Kuo A."/>
            <person name="Liang C."/>
            <person name="Lipzen A."/>
            <person name="Lutzoni F."/>
            <person name="Magnuson J."/>
            <person name="Mondo S."/>
            <person name="Nolan M."/>
            <person name="Ohm R."/>
            <person name="Pangilinan J."/>
            <person name="Park H.-J."/>
            <person name="Ramirez L."/>
            <person name="Alfaro M."/>
            <person name="Sun H."/>
            <person name="Tritt A."/>
            <person name="Yoshinaga Y."/>
            <person name="Zwiers L.-H."/>
            <person name="Turgeon B."/>
            <person name="Goodwin S."/>
            <person name="Spatafora J."/>
            <person name="Crous P."/>
            <person name="Grigoriev I."/>
        </authorList>
    </citation>
    <scope>NUCLEOTIDE SEQUENCE</scope>
    <source>
        <strain evidence="2">CBS 110217</strain>
    </source>
</reference>
<keyword evidence="1" id="KW-1133">Transmembrane helix</keyword>
<feature type="transmembrane region" description="Helical" evidence="1">
    <location>
        <begin position="56"/>
        <end position="77"/>
    </location>
</feature>
<keyword evidence="1" id="KW-0472">Membrane</keyword>
<feature type="transmembrane region" description="Helical" evidence="1">
    <location>
        <begin position="15"/>
        <end position="36"/>
    </location>
</feature>
<feature type="non-terminal residue" evidence="2">
    <location>
        <position position="1"/>
    </location>
</feature>
<keyword evidence="3" id="KW-1185">Reference proteome</keyword>
<accession>A0A9P4H4L2</accession>